<dbReference type="RefSeq" id="WP_145170120.1">
    <property type="nucleotide sequence ID" value="NZ_CP036525.1"/>
</dbReference>
<dbReference type="Proteomes" id="UP000318538">
    <property type="component" value="Chromosome"/>
</dbReference>
<dbReference type="Pfam" id="PF20118">
    <property type="entry name" value="DUF6508"/>
    <property type="match status" value="1"/>
</dbReference>
<reference evidence="1 2" key="1">
    <citation type="submission" date="2019-02" db="EMBL/GenBank/DDBJ databases">
        <title>Deep-cultivation of Planctomycetes and their phenomic and genomic characterization uncovers novel biology.</title>
        <authorList>
            <person name="Wiegand S."/>
            <person name="Jogler M."/>
            <person name="Boedeker C."/>
            <person name="Pinto D."/>
            <person name="Vollmers J."/>
            <person name="Rivas-Marin E."/>
            <person name="Kohn T."/>
            <person name="Peeters S.H."/>
            <person name="Heuer A."/>
            <person name="Rast P."/>
            <person name="Oberbeckmann S."/>
            <person name="Bunk B."/>
            <person name="Jeske O."/>
            <person name="Meyerdierks A."/>
            <person name="Storesund J.E."/>
            <person name="Kallscheuer N."/>
            <person name="Luecker S."/>
            <person name="Lage O.M."/>
            <person name="Pohl T."/>
            <person name="Merkel B.J."/>
            <person name="Hornburger P."/>
            <person name="Mueller R.-W."/>
            <person name="Bruemmer F."/>
            <person name="Labrenz M."/>
            <person name="Spormann A.M."/>
            <person name="Op den Camp H."/>
            <person name="Overmann J."/>
            <person name="Amann R."/>
            <person name="Jetten M.S.M."/>
            <person name="Mascher T."/>
            <person name="Medema M.H."/>
            <person name="Devos D.P."/>
            <person name="Kaster A.-K."/>
            <person name="Ovreas L."/>
            <person name="Rohde M."/>
            <person name="Galperin M.Y."/>
            <person name="Jogler C."/>
        </authorList>
    </citation>
    <scope>NUCLEOTIDE SEQUENCE [LARGE SCALE GENOMIC DNA]</scope>
    <source>
        <strain evidence="1 2">K22_7</strain>
    </source>
</reference>
<evidence type="ECO:0000313" key="1">
    <source>
        <dbReference type="EMBL" id="QDT04484.1"/>
    </source>
</evidence>
<name>A0A517NBH5_9BACT</name>
<evidence type="ECO:0000313" key="2">
    <source>
        <dbReference type="Proteomes" id="UP000318538"/>
    </source>
</evidence>
<dbReference type="KEGG" id="rlc:K227x_28750"/>
<sequence length="140" mass="16331">MTDENLEMPPVTPEQIDSIVPFLERFEVEGFVAGEWKGKPGQYPWFQFSDDVRQFFDLLYLKDWVSPKCNWTQWQDTAKTFIDTPSKIETADALTIQRLFTTHVRADRFCEGHLASMFESGHIVLLLRRLKTIRTAMGKV</sequence>
<proteinExistence type="predicted"/>
<dbReference type="AlphaFoldDB" id="A0A517NBH5"/>
<protein>
    <submittedName>
        <fullName evidence="1">Uncharacterized protein</fullName>
    </submittedName>
</protein>
<gene>
    <name evidence="1" type="ORF">K227x_28750</name>
</gene>
<keyword evidence="2" id="KW-1185">Reference proteome</keyword>
<dbReference type="OrthoDB" id="274807at2"/>
<organism evidence="1 2">
    <name type="scientific">Rubripirellula lacrimiformis</name>
    <dbReference type="NCBI Taxonomy" id="1930273"/>
    <lineage>
        <taxon>Bacteria</taxon>
        <taxon>Pseudomonadati</taxon>
        <taxon>Planctomycetota</taxon>
        <taxon>Planctomycetia</taxon>
        <taxon>Pirellulales</taxon>
        <taxon>Pirellulaceae</taxon>
        <taxon>Rubripirellula</taxon>
    </lineage>
</organism>
<dbReference type="InterPro" id="IPR045425">
    <property type="entry name" value="DUF6508"/>
</dbReference>
<accession>A0A517NBH5</accession>
<dbReference type="EMBL" id="CP036525">
    <property type="protein sequence ID" value="QDT04484.1"/>
    <property type="molecule type" value="Genomic_DNA"/>
</dbReference>